<feature type="domain" description="NPHP4 Ig-like" evidence="6">
    <location>
        <begin position="392"/>
        <end position="541"/>
    </location>
</feature>
<dbReference type="Pfam" id="PF26015">
    <property type="entry name" value="Ig_NPH4_3rd"/>
    <property type="match status" value="1"/>
</dbReference>
<dbReference type="InterPro" id="IPR058688">
    <property type="entry name" value="Ig_NPHP4_2nd"/>
</dbReference>
<dbReference type="InterPro" id="IPR058687">
    <property type="entry name" value="Ig_NPHP4_1st"/>
</dbReference>
<dbReference type="CDD" id="cd22239">
    <property type="entry name" value="NPHP4"/>
    <property type="match status" value="1"/>
</dbReference>
<feature type="domain" description="NPHP4 Ig-like" evidence="5">
    <location>
        <begin position="548"/>
        <end position="644"/>
    </location>
</feature>
<evidence type="ECO:0000259" key="5">
    <source>
        <dbReference type="Pfam" id="PF26189"/>
    </source>
</evidence>
<gene>
    <name evidence="7" type="ORF">KUTeg_001397</name>
</gene>
<evidence type="ECO:0008006" key="9">
    <source>
        <dbReference type="Google" id="ProtNLM"/>
    </source>
</evidence>
<dbReference type="Pfam" id="PF26187">
    <property type="entry name" value="Ig_NPHP4_4th"/>
    <property type="match status" value="1"/>
</dbReference>
<evidence type="ECO:0000313" key="7">
    <source>
        <dbReference type="EMBL" id="KAJ8319810.1"/>
    </source>
</evidence>
<dbReference type="Pfam" id="PF26189">
    <property type="entry name" value="Ig_NPHP4_2nd"/>
    <property type="match status" value="1"/>
</dbReference>
<evidence type="ECO:0000259" key="2">
    <source>
        <dbReference type="Pfam" id="PF26173"/>
    </source>
</evidence>
<reference evidence="7 8" key="1">
    <citation type="submission" date="2022-12" db="EMBL/GenBank/DDBJ databases">
        <title>Chromosome-level genome of Tegillarca granosa.</title>
        <authorList>
            <person name="Kim J."/>
        </authorList>
    </citation>
    <scope>NUCLEOTIDE SEQUENCE [LARGE SCALE GENOMIC DNA]</scope>
    <source>
        <strain evidence="7">Teg-2019</strain>
        <tissue evidence="7">Adductor muscle</tissue>
    </source>
</reference>
<comment type="caution">
    <text evidence="7">The sequence shown here is derived from an EMBL/GenBank/DDBJ whole genome shotgun (WGS) entry which is preliminary data.</text>
</comment>
<dbReference type="Pfam" id="PF26173">
    <property type="entry name" value="NPHP4_SK"/>
    <property type="match status" value="1"/>
</dbReference>
<dbReference type="InterPro" id="IPR029775">
    <property type="entry name" value="NPHP4"/>
</dbReference>
<dbReference type="InterPro" id="IPR058686">
    <property type="entry name" value="Ig_NPHP4_3rd"/>
</dbReference>
<organism evidence="7 8">
    <name type="scientific">Tegillarca granosa</name>
    <name type="common">Malaysian cockle</name>
    <name type="synonym">Anadara granosa</name>
    <dbReference type="NCBI Taxonomy" id="220873"/>
    <lineage>
        <taxon>Eukaryota</taxon>
        <taxon>Metazoa</taxon>
        <taxon>Spiralia</taxon>
        <taxon>Lophotrochozoa</taxon>
        <taxon>Mollusca</taxon>
        <taxon>Bivalvia</taxon>
        <taxon>Autobranchia</taxon>
        <taxon>Pteriomorphia</taxon>
        <taxon>Arcoida</taxon>
        <taxon>Arcoidea</taxon>
        <taxon>Arcidae</taxon>
        <taxon>Tegillarca</taxon>
    </lineage>
</organism>
<proteinExistence type="predicted"/>
<dbReference type="InterPro" id="IPR058685">
    <property type="entry name" value="Ig_NPHP4_4th"/>
</dbReference>
<dbReference type="Pfam" id="PF26186">
    <property type="entry name" value="NPHP4_C2_3rd"/>
    <property type="match status" value="1"/>
</dbReference>
<evidence type="ECO:0000259" key="3">
    <source>
        <dbReference type="Pfam" id="PF26186"/>
    </source>
</evidence>
<feature type="domain" description="NPHP4 SK-like" evidence="2">
    <location>
        <begin position="327"/>
        <end position="388"/>
    </location>
</feature>
<evidence type="ECO:0000259" key="4">
    <source>
        <dbReference type="Pfam" id="PF26187"/>
    </source>
</evidence>
<evidence type="ECO:0000259" key="1">
    <source>
        <dbReference type="Pfam" id="PF26015"/>
    </source>
</evidence>
<dbReference type="Proteomes" id="UP001217089">
    <property type="component" value="Unassembled WGS sequence"/>
</dbReference>
<dbReference type="InterPro" id="IPR058764">
    <property type="entry name" value="NPHP4_SK"/>
</dbReference>
<accession>A0ABQ9FU68</accession>
<protein>
    <recommendedName>
        <fullName evidence="9">Nephrocystin-4</fullName>
    </recommendedName>
</protein>
<keyword evidence="8" id="KW-1185">Reference proteome</keyword>
<feature type="domain" description="NPHP4 C2-like" evidence="3">
    <location>
        <begin position="8"/>
        <end position="240"/>
    </location>
</feature>
<dbReference type="InterPro" id="IPR058765">
    <property type="entry name" value="NPHP4_C2-like"/>
</dbReference>
<evidence type="ECO:0000259" key="6">
    <source>
        <dbReference type="Pfam" id="PF26190"/>
    </source>
</evidence>
<name>A0ABQ9FU68_TEGGR</name>
<dbReference type="Pfam" id="PF26190">
    <property type="entry name" value="Ig_NPHP4_1st"/>
    <property type="match status" value="1"/>
</dbReference>
<dbReference type="EMBL" id="JARBDR010000141">
    <property type="protein sequence ID" value="KAJ8319810.1"/>
    <property type="molecule type" value="Genomic_DNA"/>
</dbReference>
<dbReference type="PANTHER" id="PTHR31043">
    <property type="entry name" value="NEPHROCYSTIN-4"/>
    <property type="match status" value="1"/>
</dbReference>
<dbReference type="PANTHER" id="PTHR31043:SF3">
    <property type="entry name" value="NEPHROCYSTIN-4"/>
    <property type="match status" value="1"/>
</dbReference>
<feature type="domain" description="NPHP4 Ig-like" evidence="1">
    <location>
        <begin position="656"/>
        <end position="739"/>
    </location>
</feature>
<feature type="domain" description="NPHP4 Ig-like" evidence="4">
    <location>
        <begin position="744"/>
        <end position="839"/>
    </location>
</feature>
<evidence type="ECO:0000313" key="8">
    <source>
        <dbReference type="Proteomes" id="UP001217089"/>
    </source>
</evidence>
<sequence>MGHGLSRAAYAKLYSAGFPPVLDRHGEHPEVIDPQTSVVVNLHKEEQDPLQCNEIVFQFLAFSRIDNAGKAVTSGTVFFTLQFYRCPQLTTERLMLSKPHNDFSSDPLLMPYILQRLDKNGSVDSGSPGLEVRYYMDPAFMKPGENSMFLHHLSKQVLHIDVWDGDSLLRIGECAVELKYLCRCGHEAVQTTFELDVINMEYHDDVSIVDSGIQPGNVQPIGVTTINRGKLHFRMANIGHLVDPKLAITAPFTLPSKQKVIVSQTAGNSTYPGGALSTPFSTSAGGLVQKKNIARAHHLADHNREVAALLFSNKEQTIPEKDTSAAETEKNRKLARIQAVRQKEGMDNKFNTLLSTKTVQGERQRDLKTLEIYRLQTKKDGIMSMLSQTITTEHIIHPSFATSEFFEFVLKNPFNIQHTVTIEWEDNDLKVVTDTREWRHFKQLNQLQTPIEEGMFNKKAESHYPEIFMRPKETVNIPFKYLTFTADQSVEPQGPVDTFKKPDKEKEKNSEIYQEKIIKIFFKNEDGKPIAVLLLKVQPQPHIIDQTFRFHHPEQSFLKKSMRMPIFQSLPGAPVGGTGLTQAHVRCSDPNVICDSKAKQQGEPIDVNLKVALGPSPQIKRFFMAVFLDPFFSRPVQIWQFYVHALQRVDVNCTEGQTSRFSLLLRGTQASRLVRCFSSHPLEMQLHPSNQFMLAAGAVHELNVAVRPMKEGNKFFYLNVVDVEYHQLIRTWLVCVSCRAPVISRAFELILPIGGGKGSSKRITYTNPYPHKKMFSVLTNRDDLLQFKETKFDIEGGATYTIGLRFTPVLKMGSAEILVFINDEDDKNEETFQITATYQ</sequence>